<gene>
    <name evidence="3" type="ORF">BYZ73_07870</name>
</gene>
<evidence type="ECO:0000313" key="3">
    <source>
        <dbReference type="EMBL" id="RAP41860.1"/>
    </source>
</evidence>
<organism evidence="3 4">
    <name type="scientific">Rhodovulum viride</name>
    <dbReference type="NCBI Taxonomy" id="1231134"/>
    <lineage>
        <taxon>Bacteria</taxon>
        <taxon>Pseudomonadati</taxon>
        <taxon>Pseudomonadota</taxon>
        <taxon>Alphaproteobacteria</taxon>
        <taxon>Rhodobacterales</taxon>
        <taxon>Paracoccaceae</taxon>
        <taxon>Rhodovulum</taxon>
    </lineage>
</organism>
<feature type="region of interest" description="Disordered" evidence="1">
    <location>
        <begin position="741"/>
        <end position="828"/>
    </location>
</feature>
<comment type="caution">
    <text evidence="3">The sequence shown here is derived from an EMBL/GenBank/DDBJ whole genome shotgun (WGS) entry which is preliminary data.</text>
</comment>
<accession>A0ABX9DHN2</accession>
<protein>
    <recommendedName>
        <fullName evidence="2">Tip attachment protein J domain-containing protein</fullName>
    </recommendedName>
</protein>
<dbReference type="EMBL" id="MUAV01000007">
    <property type="protein sequence ID" value="RAP41860.1"/>
    <property type="molecule type" value="Genomic_DNA"/>
</dbReference>
<sequence length="995" mass="107541">MPQAGLAIAGAWSAFTATAAGSFLTTTFLGRLLVSVAVSALMRATMQKPKLKDPGISAKVTQAGADNPLNIPLGTYVPDGTRIAPPMTWGGSNQYATFVIALSAVPGCQLRRFALDGEWVDLDFDHPHPLVGYPVQGRHQGKAWVKYYDGTQATADAYLLEKYGGHPDYPWSADMVGEGICYAIVTLQYDRQLFPSPEPRMLFELSGIPLYDPRKDASVGGAGAHRWDPRSTWEPSDNLITQAYNIARGIALCTGDIWGGDYPAWALPLTHWFAAMNAGDADDGTGVAMYRGGYSATVDGKPKDVMEELFKGAAADVTETAGQLLVRVGGPALPVLFVTDDDWLISRERTETPFPSVTETFNGARAKYPEPASLYSPEDAPARIVPEYEAEDGGQRQLADLQYPAVPYVDQVQRLMYALVEDNRRFIRHGGTLQGAAALLDPMDCIAWTSAEYGYTAKVFEIAGLTEDLRGCRAAVSLLERDPDDWIVPPEAILPSTPVSPSATPPAPQTVPGLQVAGIALKDALGRDRWAAIAITWDPADLADGDGIRWRVRLAPGGAIPAQGESYDAPAGRIVVSEGIVGATAYEVQAEIVVDRPTQASSWLSITTPDVRLSVEDLDDEAQLVIAAGTDALADIAALRDGWSGTLGEYADALTLADMSNLGADIDTVYVTDANFAAATTALQARLETTPSLLSVGNFVYGIGRWTAPATVLDAGAYARSIGISKLLRLTDRSTFDGPMRSDPAIAGRKLRWRGRASNGPQGTVDHLVDWANSRADRRDRSQGSAGQRGHPGADQGRCGRGAGRGDQRDLGAVRGSRGAGLGHVLCHRDGRGNRGGVRVHAQWRERRPAGQRRERHRRSTGIGLRARYHDGPVRERRARRVGVSPGPGWHARDPEPDREGCAEGRRDHRQFRGRGDGGPVDVLRRRFPPDRDVHSRGGDCGRARAALRIQCCARSQLWWRAKRHRLRTELHLCAVPVVQLGQQFALGNGQVLEP</sequence>
<dbReference type="InterPro" id="IPR032876">
    <property type="entry name" value="J_dom"/>
</dbReference>
<feature type="region of interest" description="Disordered" evidence="1">
    <location>
        <begin position="878"/>
        <end position="922"/>
    </location>
</feature>
<dbReference type="Pfam" id="PF13550">
    <property type="entry name" value="Phage-tail_3"/>
    <property type="match status" value="1"/>
</dbReference>
<dbReference type="RefSeq" id="WP_112315539.1">
    <property type="nucleotide sequence ID" value="NZ_MUAV01000007.1"/>
</dbReference>
<evidence type="ECO:0000313" key="4">
    <source>
        <dbReference type="Proteomes" id="UP000248659"/>
    </source>
</evidence>
<keyword evidence="4" id="KW-1185">Reference proteome</keyword>
<proteinExistence type="predicted"/>
<reference evidence="3 4" key="1">
    <citation type="submission" date="2017-01" db="EMBL/GenBank/DDBJ databases">
        <title>Genome sequence of Rhodovulum viride JA756.</title>
        <authorList>
            <person name="Lakshmi K.V."/>
            <person name="Tushar L.D."/>
            <person name="Sasikala C."/>
            <person name="Venkataramana C."/>
        </authorList>
    </citation>
    <scope>NUCLEOTIDE SEQUENCE [LARGE SCALE GENOMIC DNA]</scope>
    <source>
        <strain evidence="3 4">JA756</strain>
    </source>
</reference>
<feature type="compositionally biased region" description="Basic and acidic residues" evidence="1">
    <location>
        <begin position="891"/>
        <end position="907"/>
    </location>
</feature>
<evidence type="ECO:0000259" key="2">
    <source>
        <dbReference type="Pfam" id="PF13550"/>
    </source>
</evidence>
<evidence type="ECO:0000256" key="1">
    <source>
        <dbReference type="SAM" id="MobiDB-lite"/>
    </source>
</evidence>
<feature type="domain" description="Tip attachment protein J" evidence="2">
    <location>
        <begin position="301"/>
        <end position="464"/>
    </location>
</feature>
<dbReference type="Proteomes" id="UP000248659">
    <property type="component" value="Unassembled WGS sequence"/>
</dbReference>
<name>A0ABX9DHN2_9RHOB</name>